<feature type="region of interest" description="Disordered" evidence="3">
    <location>
        <begin position="532"/>
        <end position="554"/>
    </location>
</feature>
<feature type="domain" description="JmjN" evidence="5">
    <location>
        <begin position="1929"/>
        <end position="1970"/>
    </location>
</feature>
<comment type="subcellular location">
    <subcellularLocation>
        <location evidence="1">Nucleus</location>
    </subcellularLocation>
</comment>
<feature type="compositionally biased region" description="Polar residues" evidence="3">
    <location>
        <begin position="1000"/>
        <end position="1011"/>
    </location>
</feature>
<name>A0AAV6VV52_9ARAC</name>
<dbReference type="Pfam" id="PF02928">
    <property type="entry name" value="zf-C5HC2"/>
    <property type="match status" value="1"/>
</dbReference>
<dbReference type="InterPro" id="IPR004198">
    <property type="entry name" value="Znf_C5HC2"/>
</dbReference>
<feature type="compositionally biased region" description="Basic residues" evidence="3">
    <location>
        <begin position="862"/>
        <end position="871"/>
    </location>
</feature>
<feature type="domain" description="ARID" evidence="4">
    <location>
        <begin position="1993"/>
        <end position="2085"/>
    </location>
</feature>
<feature type="compositionally biased region" description="Basic and acidic residues" evidence="3">
    <location>
        <begin position="189"/>
        <end position="217"/>
    </location>
</feature>
<dbReference type="GO" id="GO:0010468">
    <property type="term" value="P:regulation of gene expression"/>
    <property type="evidence" value="ECO:0007669"/>
    <property type="project" value="TreeGrafter"/>
</dbReference>
<dbReference type="InterPro" id="IPR003349">
    <property type="entry name" value="JmjN"/>
</dbReference>
<feature type="compositionally biased region" description="Basic and acidic residues" evidence="3">
    <location>
        <begin position="901"/>
        <end position="961"/>
    </location>
</feature>
<evidence type="ECO:0000259" key="6">
    <source>
        <dbReference type="PROSITE" id="PS51184"/>
    </source>
</evidence>
<feature type="compositionally biased region" description="Low complexity" evidence="3">
    <location>
        <begin position="11"/>
        <end position="20"/>
    </location>
</feature>
<dbReference type="Pfam" id="PF01388">
    <property type="entry name" value="ARID"/>
    <property type="match status" value="1"/>
</dbReference>
<feature type="region of interest" description="Disordered" evidence="3">
    <location>
        <begin position="1190"/>
        <end position="1292"/>
    </location>
</feature>
<dbReference type="InterPro" id="IPR001606">
    <property type="entry name" value="ARID_dom"/>
</dbReference>
<dbReference type="EMBL" id="JAFNEN010000015">
    <property type="protein sequence ID" value="KAG8200490.1"/>
    <property type="molecule type" value="Genomic_DNA"/>
</dbReference>
<evidence type="ECO:0000313" key="8">
    <source>
        <dbReference type="Proteomes" id="UP000827092"/>
    </source>
</evidence>
<sequence length="2532" mass="280674">MKPVSKKDKASCSVSEESSSQRPKRSTYLKTLDGSNGLLWREENDLKRALYASLQETRKRNLDEEETAEDEEEEAEAEVKEAAAAEVKKEEAAVSEDGEDEILKKAKVHAQRKFAQGTNPNSPVPTPQKVPPVNNSTKELLPYKRPKTEDFLTFLCLRGTSILPPSLDFLNCCSKSDTSSDCRSLSPDPEAKDLGSHKESVSKGSEPREKNSARHENLSNGVSRKLAVCKAPLKKHVLSSQTAKKTGSKSQKEINIVRKRKSRDESEDEFLPTNSSLRTKTHVNARTRSSTFHALREKYKKQRIAADKKKVPSSGNAEVKGLTTRSQSTPKKTSKTVSRQAISSKRQSRSLSPVHNKRTGPQQKLAIEKRKSLRSADPPKGPAHRKDSNKKRLLRRAKMVPPIVDVESESDPEVINESPTRKTSLKQEKSSRLSGRLRDKQDGNKSNEGLTSRQILLRKHMQSRLAAKKSALHAKNLKSKTIVKKTAKQVISKKVFKKNLVSKTMSLRKDLQNKRVTRSAKHQIEEMLWSHPEKKAKSSIAKGLPASRTDKKRISSDEQLIPKKSKIIGSKVVENKQGKSATDKEVKTRSVDGNKVVKPTTTSKVLKKTDSLMSTRSLKTVSSNEPKPGCSHDVDDVLQPKINNANKSSIGISKKEAHISDLNKHITNNTSSFSAESQEKSNKMKMVEEQKSSKLPCKVDSFCNIKPHDDKESNLIKKDNNLDNSKHSLLVTDEVSVQNNLNMLKNDKIISKDISKLINLNVECDESVLALNSETSCSGKSQNDINKKLNQESPQSLNSEPLPSLSFIKKHYDPKYIKNISYKAEKLKNVLDKNRKEPNKFIEKSSKSHKKDLDLKSPDKSKVKKGLKKQRKESFLSSDSDSNTEIIESALLVGSSSKGKNKSELSAKEKSEMKKNQLEKLNGEKRPIKVDHKKESKKTKLEFSKDVNLKSDSKVKNDSKKHSVSLENTSSIFDQDTDDDSDIDITLGEYLKKKSKESVGKNTTTVSPTKEINTDIKSVPSTSKDSKTSKKDSEKESQKSKKEGESSKHKKEKNSSKDKMSRRDSEKSLAKLLKRERSKSLRKEKLKHKRDGSSSSKSSKDKDGSKLNKKDGEKDSSSDRRDSKGEFSDTKKDKSSKKESKLSRSNSYDDTKSPKKKKKLTDEFKQIEEIKNFISNSSILNEISEFKRRLSGDKSEFKKRLSKSKKRKKLALLKEKKLSKKLSSKLLRKYSKKKGLKKKNKLKKKELRKEGKTGTSSTKSKNKSKKHKTKGEHKKDSQDKIKNSDKSPSCSISTETICPLSILTEPLPTVTQKNLNFPQPITSSIETSTGHIAIPLTLSNEAISKVNNSPTLSVTRRESLDQVFTATNSCTSTSTSTSISESTFPSEAFVQAKRNSISQVPLHFAPKASNRPKTMTDAATNTCDDDIDETLSPIPELLKNVEMSVGTQTITPVGSPSPTAEMKSIVPLVPTVSPLLTNSKTSCSISNISVKSISKLQQSDTATTSVRSVSNHVTGTAVLPKNFGCVKNIVPNTQIITSPSILPKTFSNANTANVPKNFTLSPGQYKCLQVLPVSPEKSKLSPYKNSPSLIIPIVTPGISNPVMVKNDGLSKGIVCASNSVPNIAPAKSTKVQNCVNNLVIPISPNKHMLLANSMNFNSPANFKVLASNSKPALIMDKNTITTSNTVSIVSPIKPSVPVCPTNLASPVSTEKSTMDISSATSVTPGKSSVNISAGTSIIPGKSTANVAAGTSITPGKSTLNVSAGTSITPVKSTLNISAGTSITPGKSTLNIAAGTSITPGKSTLHIAAGTSITPEKSTMACKVNNHVPAVTTINTNDANSTTPAKNDTSTICHTQAPVVTSGKPKVPSSSSSNASQQLTPGKSKVGTPNTTPGSSPKVKKRNVKKTKSSSPPQLQFEPFPVDTARLVSAPVYYPKADEFSDPLEYINKIRSEAEQYGICKIVPPASFKPECKVNDDMRFTAHNQYLHKMLHRWGPNVQHTACIRKHLKSQKVKLEQPPLIGGIELDVSKFYHTVQQFGGLQQVIEKKKWQKVADVMRVPKTAQDRVTKLYDAYCKYLVSYDTLPAEEKQKIEEEVKADHEKWVKLRNSTSDSSEKEEDEMEDENNDCVTKGRSMSLSNFFRIARNTMSMWFKNDPPPEEVENEFWKLVTERQQHVVVHAGNIDSSVTQSGFPTNKSAFAKHPWNLKILTNNSRSILKSMGPLSGITIPTLHVGMLFTTGCWYRDPHSFPWIEYLHTGASKIWYGIPAKGCEKFRNAMRKIMPDVCTTKPLWLSSDTAMVPPDLLVKHGASLSRTIQSSGQFIVIFPESFTSTICCGYCVSESVYFAPTSWLDLAVKAFQDIQNSCESPAFSLERLLFSIANDPKPQLKVHLKILQKILPMIENIRFKELHLRAQLNESGLKQFDRLPLIEVQGKKKKSRNAEEENEHECEVCRTPCYVSMVIYPQEDTVYCLPHALEHIQKKNLKLCKLKYTYSEHDLNELIKKITDLVSQLPSPSIKKKLPKKKVSSVDEK</sequence>
<dbReference type="InterPro" id="IPR003347">
    <property type="entry name" value="JmjC_dom"/>
</dbReference>
<dbReference type="SMART" id="SM00545">
    <property type="entry name" value="JmjN"/>
    <property type="match status" value="1"/>
</dbReference>
<dbReference type="Proteomes" id="UP000827092">
    <property type="component" value="Unassembled WGS sequence"/>
</dbReference>
<comment type="caution">
    <text evidence="7">The sequence shown here is derived from an EMBL/GenBank/DDBJ whole genome shotgun (WGS) entry which is preliminary data.</text>
</comment>
<dbReference type="PROSITE" id="PS51011">
    <property type="entry name" value="ARID"/>
    <property type="match status" value="1"/>
</dbReference>
<feature type="compositionally biased region" description="Basic residues" evidence="3">
    <location>
        <begin position="387"/>
        <end position="398"/>
    </location>
</feature>
<evidence type="ECO:0008006" key="9">
    <source>
        <dbReference type="Google" id="ProtNLM"/>
    </source>
</evidence>
<evidence type="ECO:0000313" key="7">
    <source>
        <dbReference type="EMBL" id="KAG8200490.1"/>
    </source>
</evidence>
<dbReference type="SUPFAM" id="SSF46774">
    <property type="entry name" value="ARID-like"/>
    <property type="match status" value="1"/>
</dbReference>
<feature type="compositionally biased region" description="Basic residues" evidence="3">
    <location>
        <begin position="1260"/>
        <end position="1272"/>
    </location>
</feature>
<dbReference type="GO" id="GO:0003677">
    <property type="term" value="F:DNA binding"/>
    <property type="evidence" value="ECO:0007669"/>
    <property type="project" value="InterPro"/>
</dbReference>
<dbReference type="Gene3D" id="2.60.120.650">
    <property type="entry name" value="Cupin"/>
    <property type="match status" value="1"/>
</dbReference>
<dbReference type="FunFam" id="1.10.150.60:FF:000012">
    <property type="entry name" value="Blast:Protein Jumonji"/>
    <property type="match status" value="1"/>
</dbReference>
<feature type="compositionally biased region" description="Polar residues" evidence="3">
    <location>
        <begin position="1873"/>
        <end position="1893"/>
    </location>
</feature>
<feature type="compositionally biased region" description="Low complexity" evidence="3">
    <location>
        <begin position="1858"/>
        <end position="1872"/>
    </location>
</feature>
<feature type="compositionally biased region" description="Basic and acidic residues" evidence="3">
    <location>
        <begin position="1273"/>
        <end position="1285"/>
    </location>
</feature>
<feature type="region of interest" description="Disordered" evidence="3">
    <location>
        <begin position="616"/>
        <end position="636"/>
    </location>
</feature>
<feature type="compositionally biased region" description="Acidic residues" evidence="3">
    <location>
        <begin position="63"/>
        <end position="76"/>
    </location>
</feature>
<dbReference type="PANTHER" id="PTHR10694">
    <property type="entry name" value="LYSINE-SPECIFIC DEMETHYLASE"/>
    <property type="match status" value="1"/>
</dbReference>
<feature type="compositionally biased region" description="Basic and acidic residues" evidence="3">
    <location>
        <begin position="990"/>
        <end position="999"/>
    </location>
</feature>
<feature type="compositionally biased region" description="Basic and acidic residues" evidence="3">
    <location>
        <begin position="1098"/>
        <end position="1153"/>
    </location>
</feature>
<evidence type="ECO:0000256" key="3">
    <source>
        <dbReference type="SAM" id="MobiDB-lite"/>
    </source>
</evidence>
<feature type="compositionally biased region" description="Basic and acidic residues" evidence="3">
    <location>
        <begin position="1"/>
        <end position="10"/>
    </location>
</feature>
<feature type="compositionally biased region" description="Acidic residues" evidence="3">
    <location>
        <begin position="2114"/>
        <end position="2125"/>
    </location>
</feature>
<evidence type="ECO:0000259" key="4">
    <source>
        <dbReference type="PROSITE" id="PS51011"/>
    </source>
</evidence>
<dbReference type="SMART" id="SM00558">
    <property type="entry name" value="JmjC"/>
    <property type="match status" value="1"/>
</dbReference>
<dbReference type="Pfam" id="PF02373">
    <property type="entry name" value="JmjC"/>
    <property type="match status" value="1"/>
</dbReference>
<dbReference type="Pfam" id="PF02375">
    <property type="entry name" value="JmjN"/>
    <property type="match status" value="1"/>
</dbReference>
<reference evidence="7 8" key="1">
    <citation type="journal article" date="2022" name="Nat. Ecol. Evol.">
        <title>A masculinizing supergene underlies an exaggerated male reproductive morph in a spider.</title>
        <authorList>
            <person name="Hendrickx F."/>
            <person name="De Corte Z."/>
            <person name="Sonet G."/>
            <person name="Van Belleghem S.M."/>
            <person name="Kostlbacher S."/>
            <person name="Vangestel C."/>
        </authorList>
    </citation>
    <scope>NUCLEOTIDE SEQUENCE [LARGE SCALE GENOMIC DNA]</scope>
    <source>
        <strain evidence="7">W744_W776</strain>
    </source>
</reference>
<dbReference type="GO" id="GO:0000785">
    <property type="term" value="C:chromatin"/>
    <property type="evidence" value="ECO:0007669"/>
    <property type="project" value="TreeGrafter"/>
</dbReference>
<feature type="compositionally biased region" description="Basic and acidic residues" evidence="3">
    <location>
        <begin position="425"/>
        <end position="445"/>
    </location>
</feature>
<dbReference type="PROSITE" id="PS51184">
    <property type="entry name" value="JMJC"/>
    <property type="match status" value="1"/>
</dbReference>
<feature type="compositionally biased region" description="Polar residues" evidence="3">
    <location>
        <begin position="616"/>
        <end position="625"/>
    </location>
</feature>
<gene>
    <name evidence="7" type="ORF">JTE90_000570</name>
</gene>
<organism evidence="7 8">
    <name type="scientific">Oedothorax gibbosus</name>
    <dbReference type="NCBI Taxonomy" id="931172"/>
    <lineage>
        <taxon>Eukaryota</taxon>
        <taxon>Metazoa</taxon>
        <taxon>Ecdysozoa</taxon>
        <taxon>Arthropoda</taxon>
        <taxon>Chelicerata</taxon>
        <taxon>Arachnida</taxon>
        <taxon>Araneae</taxon>
        <taxon>Araneomorphae</taxon>
        <taxon>Entelegynae</taxon>
        <taxon>Araneoidea</taxon>
        <taxon>Linyphiidae</taxon>
        <taxon>Erigoninae</taxon>
        <taxon>Oedothorax</taxon>
    </lineage>
</organism>
<feature type="domain" description="JmjC" evidence="6">
    <location>
        <begin position="2197"/>
        <end position="2362"/>
    </location>
</feature>
<keyword evidence="2" id="KW-0539">Nucleus</keyword>
<feature type="region of interest" description="Disordered" evidence="3">
    <location>
        <begin position="1858"/>
        <end position="1917"/>
    </location>
</feature>
<dbReference type="SUPFAM" id="SSF51197">
    <property type="entry name" value="Clavaminate synthase-like"/>
    <property type="match status" value="1"/>
</dbReference>
<feature type="compositionally biased region" description="Basic residues" evidence="3">
    <location>
        <begin position="1200"/>
        <end position="1246"/>
    </location>
</feature>
<evidence type="ECO:0000256" key="2">
    <source>
        <dbReference type="ARBA" id="ARBA00023242"/>
    </source>
</evidence>
<evidence type="ECO:0000259" key="5">
    <source>
        <dbReference type="PROSITE" id="PS51183"/>
    </source>
</evidence>
<feature type="compositionally biased region" description="Basic and acidic residues" evidence="3">
    <location>
        <begin position="838"/>
        <end position="861"/>
    </location>
</feature>
<keyword evidence="8" id="KW-1185">Reference proteome</keyword>
<feature type="region of interest" description="Disordered" evidence="3">
    <location>
        <begin position="838"/>
        <end position="1162"/>
    </location>
</feature>
<feature type="region of interest" description="Disordered" evidence="3">
    <location>
        <begin position="175"/>
        <end position="454"/>
    </location>
</feature>
<feature type="compositionally biased region" description="Basic and acidic residues" evidence="3">
    <location>
        <begin position="77"/>
        <end position="92"/>
    </location>
</feature>
<evidence type="ECO:0000256" key="1">
    <source>
        <dbReference type="ARBA" id="ARBA00004123"/>
    </source>
</evidence>
<feature type="region of interest" description="Disordered" evidence="3">
    <location>
        <begin position="2106"/>
        <end position="2128"/>
    </location>
</feature>
<dbReference type="SMART" id="SM00501">
    <property type="entry name" value="BRIGHT"/>
    <property type="match status" value="1"/>
</dbReference>
<proteinExistence type="predicted"/>
<dbReference type="GO" id="GO:0005634">
    <property type="term" value="C:nucleus"/>
    <property type="evidence" value="ECO:0007669"/>
    <property type="project" value="UniProtKB-SubCell"/>
</dbReference>
<dbReference type="CDD" id="cd16870">
    <property type="entry name" value="ARID_JARD2"/>
    <property type="match status" value="1"/>
</dbReference>
<feature type="compositionally biased region" description="Basic residues" evidence="3">
    <location>
        <begin position="1897"/>
        <end position="1907"/>
    </location>
</feature>
<feature type="region of interest" description="Disordered" evidence="3">
    <location>
        <begin position="55"/>
        <end position="142"/>
    </location>
</feature>
<feature type="region of interest" description="Disordered" evidence="3">
    <location>
        <begin position="1833"/>
        <end position="1852"/>
    </location>
</feature>
<dbReference type="InterPro" id="IPR036431">
    <property type="entry name" value="ARID_dom_sf"/>
</dbReference>
<feature type="compositionally biased region" description="Polar residues" evidence="3">
    <location>
        <begin position="875"/>
        <end position="886"/>
    </location>
</feature>
<dbReference type="PANTHER" id="PTHR10694:SF113">
    <property type="entry name" value="PROTEIN JUMONJI"/>
    <property type="match status" value="1"/>
</dbReference>
<dbReference type="PROSITE" id="PS51183">
    <property type="entry name" value="JMJN"/>
    <property type="match status" value="1"/>
</dbReference>
<feature type="compositionally biased region" description="Polar residues" evidence="3">
    <location>
        <begin position="323"/>
        <end position="353"/>
    </location>
</feature>
<protein>
    <recommendedName>
        <fullName evidence="9">Protein Jumonji</fullName>
    </recommendedName>
</protein>
<dbReference type="GO" id="GO:0006338">
    <property type="term" value="P:chromatin remodeling"/>
    <property type="evidence" value="ECO:0007669"/>
    <property type="project" value="TreeGrafter"/>
</dbReference>
<feature type="compositionally biased region" description="Basic and acidic residues" evidence="3">
    <location>
        <begin position="1024"/>
        <end position="1083"/>
    </location>
</feature>
<feature type="region of interest" description="Disordered" evidence="3">
    <location>
        <begin position="1"/>
        <end position="37"/>
    </location>
</feature>
<accession>A0AAV6VV52</accession>
<dbReference type="Gene3D" id="1.10.150.60">
    <property type="entry name" value="ARID DNA-binding domain"/>
    <property type="match status" value="1"/>
</dbReference>
<dbReference type="SMART" id="SM01014">
    <property type="entry name" value="ARID"/>
    <property type="match status" value="1"/>
</dbReference>
<feature type="compositionally biased region" description="Polar residues" evidence="3">
    <location>
        <begin position="238"/>
        <end position="249"/>
    </location>
</feature>
<feature type="compositionally biased region" description="Basic and acidic residues" evidence="3">
    <location>
        <begin position="1190"/>
        <end position="1199"/>
    </location>
</feature>